<feature type="region of interest" description="Disordered" evidence="1">
    <location>
        <begin position="158"/>
        <end position="213"/>
    </location>
</feature>
<name>A0A1B6E0Y6_9HEMI</name>
<evidence type="ECO:0000259" key="2">
    <source>
        <dbReference type="PROSITE" id="PS51745"/>
    </source>
</evidence>
<evidence type="ECO:0000313" key="4">
    <source>
        <dbReference type="EMBL" id="JAS35104.1"/>
    </source>
</evidence>
<feature type="domain" description="PB1" evidence="2">
    <location>
        <begin position="32"/>
        <end position="113"/>
    </location>
</feature>
<sequence length="304" mass="34481">MNLQNSSGNSPYSNTLRKLEGQSFEQLDLTGKLIIKVQLGDDVRRIPIHNEAITYDELVLMMQRVFRSKLKSTDDITIKYKDEDNDLVTIFDSSDLSYAVQYSRVLKLTLFVNNIDNTNRFYQPAQLSEIRKELKQIRDQVNYLLDILEPKVHGEVVSSTIDNEKNKGKDSHNSREFDPLQNTPTKENNIQDKSDHMVKQEPENKIEPNKVDSHQAQVLQAQTDAQRAIFIQQHAVAAAQQQHAMSAAAQQMAVMQAAQIGLQQQGQPPTAYVPQQQYGMPPQPMMPTGGVFYPQYPSGHLNLS</sequence>
<dbReference type="GO" id="GO:0070971">
    <property type="term" value="C:endoplasmic reticulum exit site"/>
    <property type="evidence" value="ECO:0007669"/>
    <property type="project" value="TreeGrafter"/>
</dbReference>
<gene>
    <name evidence="4" type="ORF">g.23235</name>
    <name evidence="3" type="ORF">g.23237</name>
</gene>
<dbReference type="GO" id="GO:0048208">
    <property type="term" value="P:COPII vesicle coating"/>
    <property type="evidence" value="ECO:0007669"/>
    <property type="project" value="InterPro"/>
</dbReference>
<dbReference type="InterPro" id="IPR033512">
    <property type="entry name" value="TFG"/>
</dbReference>
<accession>A0A1B6E0Y6</accession>
<dbReference type="AlphaFoldDB" id="A0A1B6E0Y6"/>
<dbReference type="SUPFAM" id="SSF54277">
    <property type="entry name" value="CAD &amp; PB1 domains"/>
    <property type="match status" value="1"/>
</dbReference>
<dbReference type="InterPro" id="IPR034857">
    <property type="entry name" value="PB1_TFG"/>
</dbReference>
<dbReference type="InterPro" id="IPR000270">
    <property type="entry name" value="PB1_dom"/>
</dbReference>
<dbReference type="PANTHER" id="PTHR15335">
    <property type="entry name" value="PROTEIN TFG"/>
    <property type="match status" value="1"/>
</dbReference>
<dbReference type="PANTHER" id="PTHR15335:SF7">
    <property type="entry name" value="PROTEIN TFG"/>
    <property type="match status" value="1"/>
</dbReference>
<dbReference type="Gene3D" id="3.10.20.90">
    <property type="entry name" value="Phosphatidylinositol 3-kinase Catalytic Subunit, Chain A, domain 1"/>
    <property type="match status" value="1"/>
</dbReference>
<organism evidence="3">
    <name type="scientific">Clastoptera arizonana</name>
    <name type="common">Arizona spittle bug</name>
    <dbReference type="NCBI Taxonomy" id="38151"/>
    <lineage>
        <taxon>Eukaryota</taxon>
        <taxon>Metazoa</taxon>
        <taxon>Ecdysozoa</taxon>
        <taxon>Arthropoda</taxon>
        <taxon>Hexapoda</taxon>
        <taxon>Insecta</taxon>
        <taxon>Pterygota</taxon>
        <taxon>Neoptera</taxon>
        <taxon>Paraneoptera</taxon>
        <taxon>Hemiptera</taxon>
        <taxon>Auchenorrhyncha</taxon>
        <taxon>Cercopoidea</taxon>
        <taxon>Clastopteridae</taxon>
        <taxon>Clastoptera</taxon>
    </lineage>
</organism>
<reference evidence="3" key="1">
    <citation type="submission" date="2015-12" db="EMBL/GenBank/DDBJ databases">
        <title>De novo transcriptome assembly of four potential Pierce s Disease insect vectors from Arizona vineyards.</title>
        <authorList>
            <person name="Tassone E.E."/>
        </authorList>
    </citation>
    <scope>NUCLEOTIDE SEQUENCE</scope>
</reference>
<dbReference type="InterPro" id="IPR053793">
    <property type="entry name" value="PB1-like"/>
</dbReference>
<dbReference type="EMBL" id="GEDC01005705">
    <property type="protein sequence ID" value="JAS31593.1"/>
    <property type="molecule type" value="Transcribed_RNA"/>
</dbReference>
<feature type="compositionally biased region" description="Basic and acidic residues" evidence="1">
    <location>
        <begin position="162"/>
        <end position="178"/>
    </location>
</feature>
<feature type="compositionally biased region" description="Basic and acidic residues" evidence="1">
    <location>
        <begin position="189"/>
        <end position="213"/>
    </location>
</feature>
<dbReference type="PROSITE" id="PS51745">
    <property type="entry name" value="PB1"/>
    <property type="match status" value="1"/>
</dbReference>
<evidence type="ECO:0000256" key="1">
    <source>
        <dbReference type="SAM" id="MobiDB-lite"/>
    </source>
</evidence>
<dbReference type="GO" id="GO:0042802">
    <property type="term" value="F:identical protein binding"/>
    <property type="evidence" value="ECO:0007669"/>
    <property type="project" value="InterPro"/>
</dbReference>
<evidence type="ECO:0000313" key="3">
    <source>
        <dbReference type="EMBL" id="JAS31593.1"/>
    </source>
</evidence>
<dbReference type="CDD" id="cd06401">
    <property type="entry name" value="PB1_TFG"/>
    <property type="match status" value="1"/>
</dbReference>
<protein>
    <recommendedName>
        <fullName evidence="2">PB1 domain-containing protein</fullName>
    </recommendedName>
</protein>
<dbReference type="SMART" id="SM00666">
    <property type="entry name" value="PB1"/>
    <property type="match status" value="1"/>
</dbReference>
<dbReference type="Pfam" id="PF00564">
    <property type="entry name" value="PB1"/>
    <property type="match status" value="1"/>
</dbReference>
<proteinExistence type="predicted"/>
<dbReference type="EMBL" id="GEDC01002194">
    <property type="protein sequence ID" value="JAS35104.1"/>
    <property type="molecule type" value="Transcribed_RNA"/>
</dbReference>